<name>A0ABY8L5R4_9FLAO</name>
<accession>A0ABY8L5R4</accession>
<dbReference type="SUPFAM" id="SSF47027">
    <property type="entry name" value="Acyl-CoA binding protein"/>
    <property type="match status" value="1"/>
</dbReference>
<dbReference type="PRINTS" id="PR00689">
    <property type="entry name" value="ACOABINDINGP"/>
</dbReference>
<protein>
    <submittedName>
        <fullName evidence="3">Acyl-CoA-binding protein</fullName>
    </submittedName>
</protein>
<dbReference type="Gene3D" id="1.20.80.10">
    <property type="match status" value="1"/>
</dbReference>
<evidence type="ECO:0000259" key="2">
    <source>
        <dbReference type="PROSITE" id="PS51228"/>
    </source>
</evidence>
<dbReference type="PANTHER" id="PTHR23310">
    <property type="entry name" value="ACYL-COA-BINDING PROTEIN, ACBP"/>
    <property type="match status" value="1"/>
</dbReference>
<evidence type="ECO:0000313" key="3">
    <source>
        <dbReference type="EMBL" id="WGH76752.1"/>
    </source>
</evidence>
<keyword evidence="4" id="KW-1185">Reference proteome</keyword>
<dbReference type="InterPro" id="IPR014352">
    <property type="entry name" value="FERM/acyl-CoA-bd_prot_sf"/>
</dbReference>
<dbReference type="InterPro" id="IPR035984">
    <property type="entry name" value="Acyl-CoA-binding_sf"/>
</dbReference>
<dbReference type="RefSeq" id="WP_279652612.1">
    <property type="nucleotide sequence ID" value="NZ_CP122539.1"/>
</dbReference>
<dbReference type="Proteomes" id="UP001232001">
    <property type="component" value="Chromosome"/>
</dbReference>
<reference evidence="3 4" key="1">
    <citation type="submission" date="2023-04" db="EMBL/GenBank/DDBJ databases">
        <title>Tenacibaculum tangerinum sp. nov., isolated from sea tidal flat of South Korea.</title>
        <authorList>
            <person name="Lee S.H."/>
            <person name="Kim J.-J."/>
        </authorList>
    </citation>
    <scope>NUCLEOTIDE SEQUENCE [LARGE SCALE GENOMIC DNA]</scope>
    <source>
        <strain evidence="3 4">GRR-S3-23</strain>
    </source>
</reference>
<organism evidence="3 4">
    <name type="scientific">Tenacibaculum tangerinum</name>
    <dbReference type="NCBI Taxonomy" id="3038772"/>
    <lineage>
        <taxon>Bacteria</taxon>
        <taxon>Pseudomonadati</taxon>
        <taxon>Bacteroidota</taxon>
        <taxon>Flavobacteriia</taxon>
        <taxon>Flavobacteriales</taxon>
        <taxon>Flavobacteriaceae</taxon>
        <taxon>Tenacibaculum</taxon>
    </lineage>
</organism>
<keyword evidence="1" id="KW-0446">Lipid-binding</keyword>
<dbReference type="InterPro" id="IPR000582">
    <property type="entry name" value="Acyl-CoA-binding_protein"/>
</dbReference>
<dbReference type="Pfam" id="PF00887">
    <property type="entry name" value="ACBP"/>
    <property type="match status" value="1"/>
</dbReference>
<evidence type="ECO:0000256" key="1">
    <source>
        <dbReference type="ARBA" id="ARBA00023121"/>
    </source>
</evidence>
<dbReference type="EMBL" id="CP122539">
    <property type="protein sequence ID" value="WGH76752.1"/>
    <property type="molecule type" value="Genomic_DNA"/>
</dbReference>
<feature type="domain" description="ACB" evidence="2">
    <location>
        <begin position="6"/>
        <end position="86"/>
    </location>
</feature>
<proteinExistence type="predicted"/>
<gene>
    <name evidence="3" type="ORF">P8625_06245</name>
</gene>
<sequence>MEEDDLDFKFKEAYKIASELEEKLPPDVMLRLYAYYKQAVKGDRFTFNDNSDIRNAFKFNAWMQLRGMEEHEAKKEYIKLVNSIIK</sequence>
<dbReference type="PROSITE" id="PS51228">
    <property type="entry name" value="ACB_2"/>
    <property type="match status" value="1"/>
</dbReference>
<dbReference type="PANTHER" id="PTHR23310:SF62">
    <property type="entry name" value="ACYL-COA BINDING PROTEIN 1, ISOFORM A"/>
    <property type="match status" value="1"/>
</dbReference>
<evidence type="ECO:0000313" key="4">
    <source>
        <dbReference type="Proteomes" id="UP001232001"/>
    </source>
</evidence>